<protein>
    <recommendedName>
        <fullName evidence="3">Transposase</fullName>
    </recommendedName>
</protein>
<dbReference type="RefSeq" id="WP_004158010.1">
    <property type="nucleotide sequence ID" value="NZ_HE972533.1"/>
</dbReference>
<accession>A0A831A0C1</accession>
<gene>
    <name evidence="1" type="ORF">MICCA_500008</name>
</gene>
<evidence type="ECO:0000313" key="1">
    <source>
        <dbReference type="EMBL" id="CCH94816.1"/>
    </source>
</evidence>
<dbReference type="AlphaFoldDB" id="A0A831A0C1"/>
<dbReference type="EMBL" id="CAIH01000385">
    <property type="protein sequence ID" value="CCH94816.1"/>
    <property type="molecule type" value="Genomic_DNA"/>
</dbReference>
<dbReference type="Proteomes" id="UP000005806">
    <property type="component" value="Unassembled WGS sequence"/>
</dbReference>
<evidence type="ECO:0000313" key="2">
    <source>
        <dbReference type="Proteomes" id="UP000005806"/>
    </source>
</evidence>
<sequence>MDWVKQVGKLLPDSYNSETIPEVGELDEFELETFVGKKKNKIWLWTAVDHFRDGIGSISFMQVSNYTCP</sequence>
<name>A0A831A0C1_MICAE</name>
<evidence type="ECO:0008006" key="3">
    <source>
        <dbReference type="Google" id="ProtNLM"/>
    </source>
</evidence>
<comment type="caution">
    <text evidence="1">The sequence shown here is derived from an EMBL/GenBank/DDBJ whole genome shotgun (WGS) entry which is preliminary data.</text>
</comment>
<proteinExistence type="predicted"/>
<reference evidence="1 2" key="1">
    <citation type="submission" date="2012-04" db="EMBL/GenBank/DDBJ databases">
        <authorList>
            <person name="Genoscope - CEA"/>
        </authorList>
    </citation>
    <scope>NUCLEOTIDE SEQUENCE [LARGE SCALE GENOMIC DNA]</scope>
    <source>
        <strain evidence="1 2">9432</strain>
    </source>
</reference>
<organism evidence="1 2">
    <name type="scientific">Microcystis aeruginosa PCC 9432</name>
    <dbReference type="NCBI Taxonomy" id="1160280"/>
    <lineage>
        <taxon>Bacteria</taxon>
        <taxon>Bacillati</taxon>
        <taxon>Cyanobacteriota</taxon>
        <taxon>Cyanophyceae</taxon>
        <taxon>Oscillatoriophycideae</taxon>
        <taxon>Chroococcales</taxon>
        <taxon>Microcystaceae</taxon>
        <taxon>Microcystis</taxon>
    </lineage>
</organism>